<dbReference type="EMBL" id="KN839296">
    <property type="protein sequence ID" value="KIJ90080.1"/>
    <property type="molecule type" value="Genomic_DNA"/>
</dbReference>
<accession>A0A0C9WL87</accession>
<dbReference type="Proteomes" id="UP000054477">
    <property type="component" value="Unassembled WGS sequence"/>
</dbReference>
<dbReference type="AlphaFoldDB" id="A0A0C9WL87"/>
<sequence length="86" mass="10061">QYFTLPHIIHVDSSGFHWIKRIFFCIPLALDSTGLHYILDHYNNNHKSGLGWTPLDCQLYSTQNWTPLDWTGLDWTLQALAYINGR</sequence>
<keyword evidence="2" id="KW-1185">Reference proteome</keyword>
<reference evidence="2" key="2">
    <citation type="submission" date="2015-01" db="EMBL/GenBank/DDBJ databases">
        <title>Evolutionary Origins and Diversification of the Mycorrhizal Mutualists.</title>
        <authorList>
            <consortium name="DOE Joint Genome Institute"/>
            <consortium name="Mycorrhizal Genomics Consortium"/>
            <person name="Kohler A."/>
            <person name="Kuo A."/>
            <person name="Nagy L.G."/>
            <person name="Floudas D."/>
            <person name="Copeland A."/>
            <person name="Barry K.W."/>
            <person name="Cichocki N."/>
            <person name="Veneault-Fourrey C."/>
            <person name="LaButti K."/>
            <person name="Lindquist E.A."/>
            <person name="Lipzen A."/>
            <person name="Lundell T."/>
            <person name="Morin E."/>
            <person name="Murat C."/>
            <person name="Riley R."/>
            <person name="Ohm R."/>
            <person name="Sun H."/>
            <person name="Tunlid A."/>
            <person name="Henrissat B."/>
            <person name="Grigoriev I.V."/>
            <person name="Hibbett D.S."/>
            <person name="Martin F."/>
        </authorList>
    </citation>
    <scope>NUCLEOTIDE SEQUENCE [LARGE SCALE GENOMIC DNA]</scope>
    <source>
        <strain evidence="2">LaAM-08-1</strain>
    </source>
</reference>
<reference evidence="1 2" key="1">
    <citation type="submission" date="2014-04" db="EMBL/GenBank/DDBJ databases">
        <authorList>
            <consortium name="DOE Joint Genome Institute"/>
            <person name="Kuo A."/>
            <person name="Kohler A."/>
            <person name="Nagy L.G."/>
            <person name="Floudas D."/>
            <person name="Copeland A."/>
            <person name="Barry K.W."/>
            <person name="Cichocki N."/>
            <person name="Veneault-Fourrey C."/>
            <person name="LaButti K."/>
            <person name="Lindquist E.A."/>
            <person name="Lipzen A."/>
            <person name="Lundell T."/>
            <person name="Morin E."/>
            <person name="Murat C."/>
            <person name="Sun H."/>
            <person name="Tunlid A."/>
            <person name="Henrissat B."/>
            <person name="Grigoriev I.V."/>
            <person name="Hibbett D.S."/>
            <person name="Martin F."/>
            <person name="Nordberg H.P."/>
            <person name="Cantor M.N."/>
            <person name="Hua S.X."/>
        </authorList>
    </citation>
    <scope>NUCLEOTIDE SEQUENCE [LARGE SCALE GENOMIC DNA]</scope>
    <source>
        <strain evidence="1 2">LaAM-08-1</strain>
    </source>
</reference>
<proteinExistence type="predicted"/>
<dbReference type="HOGENOM" id="CLU_177421_0_0_1"/>
<dbReference type="OrthoDB" id="7689696at2759"/>
<evidence type="ECO:0000313" key="1">
    <source>
        <dbReference type="EMBL" id="KIJ90080.1"/>
    </source>
</evidence>
<feature type="non-terminal residue" evidence="1">
    <location>
        <position position="86"/>
    </location>
</feature>
<organism evidence="1 2">
    <name type="scientific">Laccaria amethystina LaAM-08-1</name>
    <dbReference type="NCBI Taxonomy" id="1095629"/>
    <lineage>
        <taxon>Eukaryota</taxon>
        <taxon>Fungi</taxon>
        <taxon>Dikarya</taxon>
        <taxon>Basidiomycota</taxon>
        <taxon>Agaricomycotina</taxon>
        <taxon>Agaricomycetes</taxon>
        <taxon>Agaricomycetidae</taxon>
        <taxon>Agaricales</taxon>
        <taxon>Agaricineae</taxon>
        <taxon>Hydnangiaceae</taxon>
        <taxon>Laccaria</taxon>
    </lineage>
</organism>
<evidence type="ECO:0000313" key="2">
    <source>
        <dbReference type="Proteomes" id="UP000054477"/>
    </source>
</evidence>
<name>A0A0C9WL87_9AGAR</name>
<gene>
    <name evidence="1" type="ORF">K443DRAFT_117127</name>
</gene>
<protein>
    <submittedName>
        <fullName evidence="1">Uncharacterized protein</fullName>
    </submittedName>
</protein>